<dbReference type="PROSITE" id="PS50022">
    <property type="entry name" value="FA58C_3"/>
    <property type="match status" value="1"/>
</dbReference>
<comment type="caution">
    <text evidence="3">The sequence shown here is derived from an EMBL/GenBank/DDBJ whole genome shotgun (WGS) entry which is preliminary data.</text>
</comment>
<feature type="domain" description="F5/8 type C" evidence="2">
    <location>
        <begin position="29"/>
        <end position="134"/>
    </location>
</feature>
<dbReference type="SUPFAM" id="SSF49785">
    <property type="entry name" value="Galactose-binding domain-like"/>
    <property type="match status" value="1"/>
</dbReference>
<evidence type="ECO:0000259" key="2">
    <source>
        <dbReference type="PROSITE" id="PS50022"/>
    </source>
</evidence>
<organism evidence="3 4">
    <name type="scientific">Clostridium perfringens</name>
    <dbReference type="NCBI Taxonomy" id="1502"/>
    <lineage>
        <taxon>Bacteria</taxon>
        <taxon>Bacillati</taxon>
        <taxon>Bacillota</taxon>
        <taxon>Clostridia</taxon>
        <taxon>Eubacteriales</taxon>
        <taxon>Clostridiaceae</taxon>
        <taxon>Clostridium</taxon>
    </lineage>
</organism>
<proteinExistence type="predicted"/>
<dbReference type="Pfam" id="PF22633">
    <property type="entry name" value="F5_F8_type_C_2"/>
    <property type="match status" value="1"/>
</dbReference>
<dbReference type="InterPro" id="IPR000421">
    <property type="entry name" value="FA58C"/>
</dbReference>
<dbReference type="InterPro" id="IPR008979">
    <property type="entry name" value="Galactose-bd-like_sf"/>
</dbReference>
<gene>
    <name evidence="3" type="ORF">GNF81_18140</name>
</gene>
<dbReference type="AlphaFoldDB" id="A0AAW9IWN0"/>
<protein>
    <recommendedName>
        <fullName evidence="2">F5/8 type C domain-containing protein</fullName>
    </recommendedName>
</protein>
<sequence>MDYKIELWVSDKYGYKSDSEEVYYHVKGAAEIFAKSASATSEWGGGVNATNTINRSGISGTSVENYIHDNNKDAKTMWHTRDTSKGVDITYDFGMIKSVDQMHVWNMNQMNNADRGLKNVKIEYSLDNENWQTLTPQDGLEYLDEKNEEYPFQLTKASGENGIKATNLNTENHEPV</sequence>
<dbReference type="Gene3D" id="2.60.120.260">
    <property type="entry name" value="Galactose-binding domain-like"/>
    <property type="match status" value="1"/>
</dbReference>
<reference evidence="3" key="1">
    <citation type="submission" date="2019-11" db="EMBL/GenBank/DDBJ databases">
        <title>Characterization of Clostridium perfringens isolates from swine manure treated agricultural soils.</title>
        <authorList>
            <person name="Wushke S.T."/>
        </authorList>
    </citation>
    <scope>NUCLEOTIDE SEQUENCE</scope>
    <source>
        <strain evidence="3">X15</strain>
    </source>
</reference>
<evidence type="ECO:0000313" key="3">
    <source>
        <dbReference type="EMBL" id="MDZ5034618.1"/>
    </source>
</evidence>
<dbReference type="GO" id="GO:0016798">
    <property type="term" value="F:hydrolase activity, acting on glycosyl bonds"/>
    <property type="evidence" value="ECO:0007669"/>
    <property type="project" value="UniProtKB-KW"/>
</dbReference>
<evidence type="ECO:0000256" key="1">
    <source>
        <dbReference type="ARBA" id="ARBA00023295"/>
    </source>
</evidence>
<feature type="non-terminal residue" evidence="3">
    <location>
        <position position="176"/>
    </location>
</feature>
<keyword evidence="1" id="KW-0326">Glycosidase</keyword>
<name>A0AAW9IWN0_CLOPF</name>
<keyword evidence="1" id="KW-0378">Hydrolase</keyword>
<evidence type="ECO:0000313" key="4">
    <source>
        <dbReference type="Proteomes" id="UP001289066"/>
    </source>
</evidence>
<dbReference type="Proteomes" id="UP001289066">
    <property type="component" value="Unassembled WGS sequence"/>
</dbReference>
<accession>A0AAW9IWN0</accession>
<dbReference type="EMBL" id="WNVG01000733">
    <property type="protein sequence ID" value="MDZ5034618.1"/>
    <property type="molecule type" value="Genomic_DNA"/>
</dbReference>